<keyword evidence="2" id="KW-1185">Reference proteome</keyword>
<reference evidence="1 2" key="2">
    <citation type="journal article" date="2017" name="Nature">
        <title>The Apostasia genome and the evolution of orchids.</title>
        <authorList>
            <person name="Zhang G.Q."/>
            <person name="Liu K.W."/>
            <person name="Li Z."/>
            <person name="Lohaus R."/>
            <person name="Hsiao Y.Y."/>
            <person name="Niu S.C."/>
            <person name="Wang J.Y."/>
            <person name="Lin Y.C."/>
            <person name="Xu Q."/>
            <person name="Chen L.J."/>
            <person name="Yoshida K."/>
            <person name="Fujiwara S."/>
            <person name="Wang Z.W."/>
            <person name="Zhang Y.Q."/>
            <person name="Mitsuda N."/>
            <person name="Wang M."/>
            <person name="Liu G.H."/>
            <person name="Pecoraro L."/>
            <person name="Huang H.X."/>
            <person name="Xiao X.J."/>
            <person name="Lin M."/>
            <person name="Wu X.Y."/>
            <person name="Wu W.L."/>
            <person name="Chen Y.Y."/>
            <person name="Chang S.B."/>
            <person name="Sakamoto S."/>
            <person name="Ohme-Takagi M."/>
            <person name="Yagi M."/>
            <person name="Zeng S.J."/>
            <person name="Shen C.Y."/>
            <person name="Yeh C.M."/>
            <person name="Luo Y.B."/>
            <person name="Tsai W.C."/>
            <person name="Van de Peer Y."/>
            <person name="Liu Z.J."/>
        </authorList>
    </citation>
    <scope>NUCLEOTIDE SEQUENCE [LARGE SCALE GENOMIC DNA]</scope>
    <source>
        <tissue evidence="1">The whole plant</tissue>
    </source>
</reference>
<protein>
    <submittedName>
        <fullName evidence="1">Uncharacterized protein</fullName>
    </submittedName>
</protein>
<organism evidence="1 2">
    <name type="scientific">Dendrobium catenatum</name>
    <dbReference type="NCBI Taxonomy" id="906689"/>
    <lineage>
        <taxon>Eukaryota</taxon>
        <taxon>Viridiplantae</taxon>
        <taxon>Streptophyta</taxon>
        <taxon>Embryophyta</taxon>
        <taxon>Tracheophyta</taxon>
        <taxon>Spermatophyta</taxon>
        <taxon>Magnoliopsida</taxon>
        <taxon>Liliopsida</taxon>
        <taxon>Asparagales</taxon>
        <taxon>Orchidaceae</taxon>
        <taxon>Epidendroideae</taxon>
        <taxon>Malaxideae</taxon>
        <taxon>Dendrobiinae</taxon>
        <taxon>Dendrobium</taxon>
    </lineage>
</organism>
<reference evidence="1 2" key="1">
    <citation type="journal article" date="2016" name="Sci. Rep.">
        <title>The Dendrobium catenatum Lindl. genome sequence provides insights into polysaccharide synthase, floral development and adaptive evolution.</title>
        <authorList>
            <person name="Zhang G.Q."/>
            <person name="Xu Q."/>
            <person name="Bian C."/>
            <person name="Tsai W.C."/>
            <person name="Yeh C.M."/>
            <person name="Liu K.W."/>
            <person name="Yoshida K."/>
            <person name="Zhang L.S."/>
            <person name="Chang S.B."/>
            <person name="Chen F."/>
            <person name="Shi Y."/>
            <person name="Su Y.Y."/>
            <person name="Zhang Y.Q."/>
            <person name="Chen L.J."/>
            <person name="Yin Y."/>
            <person name="Lin M."/>
            <person name="Huang H."/>
            <person name="Deng H."/>
            <person name="Wang Z.W."/>
            <person name="Zhu S.L."/>
            <person name="Zhao X."/>
            <person name="Deng C."/>
            <person name="Niu S.C."/>
            <person name="Huang J."/>
            <person name="Wang M."/>
            <person name="Liu G.H."/>
            <person name="Yang H.J."/>
            <person name="Xiao X.J."/>
            <person name="Hsiao Y.Y."/>
            <person name="Wu W.L."/>
            <person name="Chen Y.Y."/>
            <person name="Mitsuda N."/>
            <person name="Ohme-Takagi M."/>
            <person name="Luo Y.B."/>
            <person name="Van de Peer Y."/>
            <person name="Liu Z.J."/>
        </authorList>
    </citation>
    <scope>NUCLEOTIDE SEQUENCE [LARGE SCALE GENOMIC DNA]</scope>
    <source>
        <tissue evidence="1">The whole plant</tissue>
    </source>
</reference>
<name>A0A2I0V836_9ASPA</name>
<proteinExistence type="predicted"/>
<gene>
    <name evidence="1" type="ORF">MA16_Dca028848</name>
</gene>
<dbReference type="EMBL" id="KZ505434">
    <property type="protein sequence ID" value="PKU59568.1"/>
    <property type="molecule type" value="Genomic_DNA"/>
</dbReference>
<accession>A0A2I0V836</accession>
<dbReference type="Proteomes" id="UP000233837">
    <property type="component" value="Unassembled WGS sequence"/>
</dbReference>
<evidence type="ECO:0000313" key="2">
    <source>
        <dbReference type="Proteomes" id="UP000233837"/>
    </source>
</evidence>
<dbReference type="AlphaFoldDB" id="A0A2I0V836"/>
<evidence type="ECO:0000313" key="1">
    <source>
        <dbReference type="EMBL" id="PKU59568.1"/>
    </source>
</evidence>
<sequence length="106" mass="11925">MSALSSRHFCRDRIASVWSVVARADDRNWTPMTEGGVRGRVRCRTELVAGFENKVLWVQTDEVEGKGLGCGFHLLSMSMRGVRVSRFLRCANRSRGPSQQEIGEKP</sequence>